<name>A0AAD5XII9_9FUNG</name>
<dbReference type="SMART" id="SM00320">
    <property type="entry name" value="WD40"/>
    <property type="match status" value="4"/>
</dbReference>
<evidence type="ECO:0000313" key="2">
    <source>
        <dbReference type="Proteomes" id="UP001211907"/>
    </source>
</evidence>
<dbReference type="PANTHER" id="PTHR16220">
    <property type="entry name" value="WD REPEAT PROTEIN 8-RELATED"/>
    <property type="match status" value="1"/>
</dbReference>
<keyword evidence="2" id="KW-1185">Reference proteome</keyword>
<organism evidence="1 2">
    <name type="scientific">Physocladia obscura</name>
    <dbReference type="NCBI Taxonomy" id="109957"/>
    <lineage>
        <taxon>Eukaryota</taxon>
        <taxon>Fungi</taxon>
        <taxon>Fungi incertae sedis</taxon>
        <taxon>Chytridiomycota</taxon>
        <taxon>Chytridiomycota incertae sedis</taxon>
        <taxon>Chytridiomycetes</taxon>
        <taxon>Chytridiales</taxon>
        <taxon>Chytriomycetaceae</taxon>
        <taxon>Physocladia</taxon>
    </lineage>
</organism>
<accession>A0AAD5XII9</accession>
<dbReference type="EMBL" id="JADGJH010000014">
    <property type="protein sequence ID" value="KAJ3142543.1"/>
    <property type="molecule type" value="Genomic_DNA"/>
</dbReference>
<dbReference type="PANTHER" id="PTHR16220:SF0">
    <property type="entry name" value="WD REPEAT-CONTAINING PROTEIN WRAP73"/>
    <property type="match status" value="1"/>
</dbReference>
<dbReference type="InterPro" id="IPR001680">
    <property type="entry name" value="WD40_rpt"/>
</dbReference>
<protein>
    <submittedName>
        <fullName evidence="1">WD repeat-containing protein wrap73</fullName>
    </submittedName>
</protein>
<dbReference type="InterPro" id="IPR052778">
    <property type="entry name" value="Centrosome-WD_assoc"/>
</dbReference>
<gene>
    <name evidence="1" type="primary">WRAP73</name>
    <name evidence="1" type="ORF">HK100_001796</name>
</gene>
<comment type="caution">
    <text evidence="1">The sequence shown here is derived from an EMBL/GenBank/DDBJ whole genome shotgun (WGS) entry which is preliminary data.</text>
</comment>
<dbReference type="AlphaFoldDB" id="A0AAD5XII9"/>
<dbReference type="Pfam" id="PF00400">
    <property type="entry name" value="WD40"/>
    <property type="match status" value="1"/>
</dbReference>
<dbReference type="Proteomes" id="UP001211907">
    <property type="component" value="Unassembled WGS sequence"/>
</dbReference>
<evidence type="ECO:0000313" key="1">
    <source>
        <dbReference type="EMBL" id="KAJ3142543.1"/>
    </source>
</evidence>
<dbReference type="GO" id="GO:0005815">
    <property type="term" value="C:microtubule organizing center"/>
    <property type="evidence" value="ECO:0007669"/>
    <property type="project" value="TreeGrafter"/>
</dbReference>
<dbReference type="InterPro" id="IPR015943">
    <property type="entry name" value="WD40/YVTN_repeat-like_dom_sf"/>
</dbReference>
<dbReference type="Gene3D" id="2.130.10.10">
    <property type="entry name" value="YVTN repeat-like/Quinoprotein amine dehydrogenase"/>
    <property type="match status" value="3"/>
</dbReference>
<dbReference type="GO" id="GO:1990811">
    <property type="term" value="C:MWP complex"/>
    <property type="evidence" value="ECO:0007669"/>
    <property type="project" value="TreeGrafter"/>
</dbReference>
<dbReference type="GO" id="GO:1990810">
    <property type="term" value="P:microtubule anchoring at mitotic spindle pole body"/>
    <property type="evidence" value="ECO:0007669"/>
    <property type="project" value="TreeGrafter"/>
</dbReference>
<proteinExistence type="predicted"/>
<sequence length="481" mass="53857">MLASAHDATILDFTELYRVSSFLAIPSPDNTMIATAVDHRLVVRDAESLQIVQLFACAASIDVVAWAHDSNLILVASKLKKSIQVWSIIDPDWKCSVDEGIAGLANVIWAPDGRHLLSFSDFQLRITVWSLITKEASYIQYPKFSNRGYCFRKDGRYFALSERKDGKDTLSIYDCEDWTLLKHFPVDTSDLEDISWSPDGSFIAVWDSILEYKLLIYSPDGRLVTSYSAYETGLGIKTVCWSPSSQFVAIGSFDEKTRLINNMTWKPLIDFSHPSNLPYPDIKVYKESNQRDIKDISKLKVWSVTVKHYIVSFSLTDELIKPPITVPSIRAEIEKVITPKRGVGICEFNCDGRYLATRNDNMPNALWIWDLINLQQVALVQQITSIKQICWNPVVPGLCAISCSNSYVYLWSSGNSGFNDGGNDVGFGGDDDDDDAGIGGCSAIEVPAVNFQIAQIRWTPDGRSMVLMDKDKFCLAFLVEG</sequence>
<dbReference type="SUPFAM" id="SSF69322">
    <property type="entry name" value="Tricorn protease domain 2"/>
    <property type="match status" value="1"/>
</dbReference>
<reference evidence="1" key="1">
    <citation type="submission" date="2020-05" db="EMBL/GenBank/DDBJ databases">
        <title>Phylogenomic resolution of chytrid fungi.</title>
        <authorList>
            <person name="Stajich J.E."/>
            <person name="Amses K."/>
            <person name="Simmons R."/>
            <person name="Seto K."/>
            <person name="Myers J."/>
            <person name="Bonds A."/>
            <person name="Quandt C.A."/>
            <person name="Barry K."/>
            <person name="Liu P."/>
            <person name="Grigoriev I."/>
            <person name="Longcore J.E."/>
            <person name="James T.Y."/>
        </authorList>
    </citation>
    <scope>NUCLEOTIDE SEQUENCE</scope>
    <source>
        <strain evidence="1">JEL0513</strain>
    </source>
</reference>